<feature type="compositionally biased region" description="Acidic residues" evidence="8">
    <location>
        <begin position="361"/>
        <end position="372"/>
    </location>
</feature>
<evidence type="ECO:0000313" key="10">
    <source>
        <dbReference type="EMBL" id="KAG5286720.1"/>
    </source>
</evidence>
<evidence type="ECO:0000256" key="5">
    <source>
        <dbReference type="ARBA" id="ARBA00022777"/>
    </source>
</evidence>
<protein>
    <recommendedName>
        <fullName evidence="9">Protein kinase domain-containing protein</fullName>
    </recommendedName>
</protein>
<feature type="compositionally biased region" description="Acidic residues" evidence="8">
    <location>
        <begin position="318"/>
        <end position="328"/>
    </location>
</feature>
<dbReference type="Pfam" id="PF00069">
    <property type="entry name" value="Pkinase"/>
    <property type="match status" value="1"/>
</dbReference>
<evidence type="ECO:0000259" key="9">
    <source>
        <dbReference type="PROSITE" id="PS50011"/>
    </source>
</evidence>
<feature type="compositionally biased region" description="Basic and acidic residues" evidence="8">
    <location>
        <begin position="330"/>
        <end position="339"/>
    </location>
</feature>
<dbReference type="InterPro" id="IPR017441">
    <property type="entry name" value="Protein_kinase_ATP_BS"/>
</dbReference>
<dbReference type="FunFam" id="3.30.200.20:FF:000196">
    <property type="entry name" value="Myosin light chain kinase family, member 4"/>
    <property type="match status" value="1"/>
</dbReference>
<keyword evidence="3" id="KW-0808">Transferase</keyword>
<keyword evidence="2" id="KW-0723">Serine/threonine-protein kinase</keyword>
<evidence type="ECO:0000256" key="2">
    <source>
        <dbReference type="ARBA" id="ARBA00022527"/>
    </source>
</evidence>
<feature type="compositionally biased region" description="Polar residues" evidence="8">
    <location>
        <begin position="176"/>
        <end position="191"/>
    </location>
</feature>
<dbReference type="FunFam" id="1.10.510.10:FF:000135">
    <property type="entry name" value="Putative myosin light chain kinase 3"/>
    <property type="match status" value="1"/>
</dbReference>
<dbReference type="Proteomes" id="UP000823561">
    <property type="component" value="Chromosome 1"/>
</dbReference>
<dbReference type="InterPro" id="IPR008271">
    <property type="entry name" value="Ser/Thr_kinase_AS"/>
</dbReference>
<proteinExistence type="inferred from homology"/>
<dbReference type="InterPro" id="IPR011009">
    <property type="entry name" value="Kinase-like_dom_sf"/>
</dbReference>
<dbReference type="SMART" id="SM00220">
    <property type="entry name" value="S_TKc"/>
    <property type="match status" value="1"/>
</dbReference>
<evidence type="ECO:0000256" key="6">
    <source>
        <dbReference type="ARBA" id="ARBA00022840"/>
    </source>
</evidence>
<keyword evidence="11" id="KW-1185">Reference proteome</keyword>
<feature type="compositionally biased region" description="Basic and acidic residues" evidence="8">
    <location>
        <begin position="205"/>
        <end position="221"/>
    </location>
</feature>
<comment type="similarity">
    <text evidence="1">Belongs to the protein kinase superfamily. CAMK Ser/Thr protein kinase family.</text>
</comment>
<dbReference type="SUPFAM" id="SSF56112">
    <property type="entry name" value="Protein kinase-like (PK-like)"/>
    <property type="match status" value="1"/>
</dbReference>
<feature type="region of interest" description="Disordered" evidence="8">
    <location>
        <begin position="481"/>
        <end position="508"/>
    </location>
</feature>
<keyword evidence="4 7" id="KW-0547">Nucleotide-binding</keyword>
<keyword evidence="5" id="KW-0418">Kinase</keyword>
<feature type="binding site" evidence="7">
    <location>
        <position position="556"/>
    </location>
    <ligand>
        <name>ATP</name>
        <dbReference type="ChEBI" id="CHEBI:30616"/>
    </ligand>
</feature>
<keyword evidence="6 7" id="KW-0067">ATP-binding</keyword>
<dbReference type="Gene3D" id="3.30.200.20">
    <property type="entry name" value="Phosphorylase Kinase, domain 1"/>
    <property type="match status" value="1"/>
</dbReference>
<feature type="compositionally biased region" description="Acidic residues" evidence="8">
    <location>
        <begin position="486"/>
        <end position="497"/>
    </location>
</feature>
<feature type="region of interest" description="Disordered" evidence="8">
    <location>
        <begin position="139"/>
        <end position="221"/>
    </location>
</feature>
<dbReference type="PANTHER" id="PTHR24347">
    <property type="entry name" value="SERINE/THREONINE-PROTEIN KINASE"/>
    <property type="match status" value="1"/>
</dbReference>
<reference evidence="10 11" key="1">
    <citation type="submission" date="2020-10" db="EMBL/GenBank/DDBJ databases">
        <title>Chromosome-scale genome assembly of the Allis shad, Alosa alosa.</title>
        <authorList>
            <person name="Margot Z."/>
            <person name="Christophe K."/>
            <person name="Cabau C."/>
            <person name="Louis A."/>
            <person name="Berthelot C."/>
            <person name="Parey E."/>
            <person name="Roest Crollius H."/>
            <person name="Montfort J."/>
            <person name="Robinson-Rechavi M."/>
            <person name="Bucao C."/>
            <person name="Bouchez O."/>
            <person name="Gislard M."/>
            <person name="Lluch J."/>
            <person name="Milhes M."/>
            <person name="Lampietro C."/>
            <person name="Lopez Roques C."/>
            <person name="Donnadieu C."/>
            <person name="Braasch I."/>
            <person name="Desvignes T."/>
            <person name="Postlethwait J."/>
            <person name="Bobe J."/>
            <person name="Guiguen Y."/>
        </authorList>
    </citation>
    <scope>NUCLEOTIDE SEQUENCE [LARGE SCALE GENOMIC DNA]</scope>
    <source>
        <strain evidence="10">M-15738</strain>
        <tissue evidence="10">Blood</tissue>
    </source>
</reference>
<feature type="region of interest" description="Disordered" evidence="8">
    <location>
        <begin position="308"/>
        <end position="460"/>
    </location>
</feature>
<evidence type="ECO:0000256" key="8">
    <source>
        <dbReference type="SAM" id="MobiDB-lite"/>
    </source>
</evidence>
<feature type="compositionally biased region" description="Basic and acidic residues" evidence="8">
    <location>
        <begin position="349"/>
        <end position="360"/>
    </location>
</feature>
<dbReference type="PROSITE" id="PS50011">
    <property type="entry name" value="PROTEIN_KINASE_DOM"/>
    <property type="match status" value="1"/>
</dbReference>
<dbReference type="GO" id="GO:0005524">
    <property type="term" value="F:ATP binding"/>
    <property type="evidence" value="ECO:0007669"/>
    <property type="project" value="UniProtKB-UniRule"/>
</dbReference>
<feature type="domain" description="Protein kinase" evidence="9">
    <location>
        <begin position="527"/>
        <end position="782"/>
    </location>
</feature>
<dbReference type="EMBL" id="JADWDJ010000001">
    <property type="protein sequence ID" value="KAG5286720.1"/>
    <property type="molecule type" value="Genomic_DNA"/>
</dbReference>
<feature type="compositionally biased region" description="Basic and acidic residues" evidence="8">
    <location>
        <begin position="308"/>
        <end position="317"/>
    </location>
</feature>
<feature type="compositionally biased region" description="Basic and acidic residues" evidence="8">
    <location>
        <begin position="438"/>
        <end position="460"/>
    </location>
</feature>
<evidence type="ECO:0000256" key="1">
    <source>
        <dbReference type="ARBA" id="ARBA00006692"/>
    </source>
</evidence>
<evidence type="ECO:0000256" key="7">
    <source>
        <dbReference type="PROSITE-ProRule" id="PRU10141"/>
    </source>
</evidence>
<feature type="compositionally biased region" description="Basic and acidic residues" evidence="8">
    <location>
        <begin position="159"/>
        <end position="175"/>
    </location>
</feature>
<evidence type="ECO:0000256" key="4">
    <source>
        <dbReference type="ARBA" id="ARBA00022741"/>
    </source>
</evidence>
<name>A0AAV6HI30_9TELE</name>
<organism evidence="10 11">
    <name type="scientific">Alosa alosa</name>
    <name type="common">allis shad</name>
    <dbReference type="NCBI Taxonomy" id="278164"/>
    <lineage>
        <taxon>Eukaryota</taxon>
        <taxon>Metazoa</taxon>
        <taxon>Chordata</taxon>
        <taxon>Craniata</taxon>
        <taxon>Vertebrata</taxon>
        <taxon>Euteleostomi</taxon>
        <taxon>Actinopterygii</taxon>
        <taxon>Neopterygii</taxon>
        <taxon>Teleostei</taxon>
        <taxon>Clupei</taxon>
        <taxon>Clupeiformes</taxon>
        <taxon>Clupeoidei</taxon>
        <taxon>Clupeidae</taxon>
        <taxon>Alosa</taxon>
    </lineage>
</organism>
<dbReference type="AlphaFoldDB" id="A0AAV6HI30"/>
<evidence type="ECO:0000313" key="11">
    <source>
        <dbReference type="Proteomes" id="UP000823561"/>
    </source>
</evidence>
<gene>
    <name evidence="10" type="ORF">AALO_G00018030</name>
</gene>
<dbReference type="Gene3D" id="1.10.510.10">
    <property type="entry name" value="Transferase(Phosphotransferase) domain 1"/>
    <property type="match status" value="1"/>
</dbReference>
<dbReference type="PROSITE" id="PS00108">
    <property type="entry name" value="PROTEIN_KINASE_ST"/>
    <property type="match status" value="1"/>
</dbReference>
<feature type="compositionally biased region" description="Basic residues" evidence="8">
    <location>
        <begin position="192"/>
        <end position="204"/>
    </location>
</feature>
<dbReference type="InterPro" id="IPR000719">
    <property type="entry name" value="Prot_kinase_dom"/>
</dbReference>
<dbReference type="GO" id="GO:0004674">
    <property type="term" value="F:protein serine/threonine kinase activity"/>
    <property type="evidence" value="ECO:0007669"/>
    <property type="project" value="UniProtKB-KW"/>
</dbReference>
<accession>A0AAV6HI30</accession>
<sequence length="811" mass="91244">MSTTGADKGIDFIQSRIESLSSKMDHLISIQEKVLNRLDGMSQDIDGIERDVETLKVDKEEIHLPLPPRVPAVKELCQEMSSIMSVVSQRSEQQAQKLEGMEKLVLSIQQVISVIGETVKNSKIMELICKKPAARKNKIISTPVPKSKESKSKAASATKKPDKKNTSTKATKENQDTSSAWEVSILESTPKSRLHGPKHLHSSRKYGDFLRDHKGKDGKEKSLLSIKDLKAQKKKKPPEVQDTISVKKQALLLEEVQKLNRENAERSGMLVVQACLDLEAGTVVDKPQESPVMPSAVDFILEVPKLAETEQDKTLEEEQKEEQEEADVAQEVKEAKGEEKMEEEIPVAAKEETREEKSEEAPDGELQVEEELAVDKVQEVAAPSESVPEPEEPARQASPQTDSGDGPAEPVASLSAEEVDEVNTSAKRRVTEEDQEAEDHKKSRVEEGQEGEKAKQGEEELRGFFKADGVEFEVNFNKQKPKVAEANDEEDTEEEQYFFDSSPPPPAPFGHRIVSAKPSQINNFYTINRQEVIGGGRFGQVHKCIENSSGLTLAAKIIKARSPKEKEVVKNEIQVMNQLDHANLIQLYAAYESRTDIILVLEYVDGGELFDRIIDENYTLTELDTVMFIRQICEGLRHMHKMYFLHLDLKPENILCVSRVTNKIKIIDFGLARKYNPREKLKVNFGTPEFLAPEVINYDFVSFNTDMWSLGVITYMLLSGLSPFLGDDDGETLNNILQCQWNFEEAEFIGISDEAKDFISKLLLVNKSWRIGAAQALKHPWLSDPALHHRLHEKKNMCRSRRNSCVPPPES</sequence>
<comment type="caution">
    <text evidence="10">The sequence shown here is derived from an EMBL/GenBank/DDBJ whole genome shotgun (WGS) entry which is preliminary data.</text>
</comment>
<dbReference type="PROSITE" id="PS00107">
    <property type="entry name" value="PROTEIN_KINASE_ATP"/>
    <property type="match status" value="1"/>
</dbReference>
<evidence type="ECO:0000256" key="3">
    <source>
        <dbReference type="ARBA" id="ARBA00022679"/>
    </source>
</evidence>